<evidence type="ECO:0000313" key="3">
    <source>
        <dbReference type="Proteomes" id="UP000821853"/>
    </source>
</evidence>
<name>A0A9J6FX89_HAELO</name>
<feature type="region of interest" description="Disordered" evidence="1">
    <location>
        <begin position="135"/>
        <end position="157"/>
    </location>
</feature>
<proteinExistence type="predicted"/>
<dbReference type="AlphaFoldDB" id="A0A9J6FX89"/>
<dbReference type="VEuPathDB" id="VectorBase:HLOH_055372"/>
<sequence>MDPDAGRRKKGGASARAGQTTPRGRQRGLHGRGQVQKQTGHVLTVGRSGHPRENYLTARSVRARTAGQAEEIAIALAMDLPGYAHGAEATPNRAVRNFARGVVWNGTAKLAESQGASRALEQQAKKNVVIKWFPAHAGRESGTRHQQSQRGRRRCGS</sequence>
<evidence type="ECO:0000313" key="2">
    <source>
        <dbReference type="EMBL" id="KAH9367866.1"/>
    </source>
</evidence>
<comment type="caution">
    <text evidence="2">The sequence shown here is derived from an EMBL/GenBank/DDBJ whole genome shotgun (WGS) entry which is preliminary data.</text>
</comment>
<gene>
    <name evidence="2" type="ORF">HPB48_021290</name>
</gene>
<evidence type="ECO:0000256" key="1">
    <source>
        <dbReference type="SAM" id="MobiDB-lite"/>
    </source>
</evidence>
<keyword evidence="3" id="KW-1185">Reference proteome</keyword>
<organism evidence="2 3">
    <name type="scientific">Haemaphysalis longicornis</name>
    <name type="common">Bush tick</name>
    <dbReference type="NCBI Taxonomy" id="44386"/>
    <lineage>
        <taxon>Eukaryota</taxon>
        <taxon>Metazoa</taxon>
        <taxon>Ecdysozoa</taxon>
        <taxon>Arthropoda</taxon>
        <taxon>Chelicerata</taxon>
        <taxon>Arachnida</taxon>
        <taxon>Acari</taxon>
        <taxon>Parasitiformes</taxon>
        <taxon>Ixodida</taxon>
        <taxon>Ixodoidea</taxon>
        <taxon>Ixodidae</taxon>
        <taxon>Haemaphysalinae</taxon>
        <taxon>Haemaphysalis</taxon>
    </lineage>
</organism>
<reference evidence="2 3" key="1">
    <citation type="journal article" date="2020" name="Cell">
        <title>Large-Scale Comparative Analyses of Tick Genomes Elucidate Their Genetic Diversity and Vector Capacities.</title>
        <authorList>
            <consortium name="Tick Genome and Microbiome Consortium (TIGMIC)"/>
            <person name="Jia N."/>
            <person name="Wang J."/>
            <person name="Shi W."/>
            <person name="Du L."/>
            <person name="Sun Y."/>
            <person name="Zhan W."/>
            <person name="Jiang J.F."/>
            <person name="Wang Q."/>
            <person name="Zhang B."/>
            <person name="Ji P."/>
            <person name="Bell-Sakyi L."/>
            <person name="Cui X.M."/>
            <person name="Yuan T.T."/>
            <person name="Jiang B.G."/>
            <person name="Yang W.F."/>
            <person name="Lam T.T."/>
            <person name="Chang Q.C."/>
            <person name="Ding S.J."/>
            <person name="Wang X.J."/>
            <person name="Zhu J.G."/>
            <person name="Ruan X.D."/>
            <person name="Zhao L."/>
            <person name="Wei J.T."/>
            <person name="Ye R.Z."/>
            <person name="Que T.C."/>
            <person name="Du C.H."/>
            <person name="Zhou Y.H."/>
            <person name="Cheng J.X."/>
            <person name="Dai P.F."/>
            <person name="Guo W.B."/>
            <person name="Han X.H."/>
            <person name="Huang E.J."/>
            <person name="Li L.F."/>
            <person name="Wei W."/>
            <person name="Gao Y.C."/>
            <person name="Liu J.Z."/>
            <person name="Shao H.Z."/>
            <person name="Wang X."/>
            <person name="Wang C.C."/>
            <person name="Yang T.C."/>
            <person name="Huo Q.B."/>
            <person name="Li W."/>
            <person name="Chen H.Y."/>
            <person name="Chen S.E."/>
            <person name="Zhou L.G."/>
            <person name="Ni X.B."/>
            <person name="Tian J.H."/>
            <person name="Sheng Y."/>
            <person name="Liu T."/>
            <person name="Pan Y.S."/>
            <person name="Xia L.Y."/>
            <person name="Li J."/>
            <person name="Zhao F."/>
            <person name="Cao W.C."/>
        </authorList>
    </citation>
    <scope>NUCLEOTIDE SEQUENCE [LARGE SCALE GENOMIC DNA]</scope>
    <source>
        <strain evidence="2">HaeL-2018</strain>
    </source>
</reference>
<dbReference type="EMBL" id="JABSTR010000004">
    <property type="protein sequence ID" value="KAH9367866.1"/>
    <property type="molecule type" value="Genomic_DNA"/>
</dbReference>
<dbReference type="Proteomes" id="UP000821853">
    <property type="component" value="Chromosome 2"/>
</dbReference>
<protein>
    <submittedName>
        <fullName evidence="2">Uncharacterized protein</fullName>
    </submittedName>
</protein>
<accession>A0A9J6FX89</accession>
<feature type="region of interest" description="Disordered" evidence="1">
    <location>
        <begin position="1"/>
        <end position="56"/>
    </location>
</feature>